<dbReference type="AlphaFoldDB" id="A0A101HQL4"/>
<accession>A0A101HQL4</accession>
<evidence type="ECO:0000313" key="1">
    <source>
        <dbReference type="EMBL" id="KUK81273.1"/>
    </source>
</evidence>
<organism evidence="1 2">
    <name type="scientific">Mesotoga prima</name>
    <dbReference type="NCBI Taxonomy" id="1184387"/>
    <lineage>
        <taxon>Bacteria</taxon>
        <taxon>Thermotogati</taxon>
        <taxon>Thermotogota</taxon>
        <taxon>Thermotogae</taxon>
        <taxon>Kosmotogales</taxon>
        <taxon>Kosmotogaceae</taxon>
        <taxon>Mesotoga</taxon>
    </lineage>
</organism>
<dbReference type="EMBL" id="LGGP01000069">
    <property type="protein sequence ID" value="KUK81273.1"/>
    <property type="molecule type" value="Genomic_DNA"/>
</dbReference>
<evidence type="ECO:0000313" key="2">
    <source>
        <dbReference type="Proteomes" id="UP000054092"/>
    </source>
</evidence>
<name>A0A101HQL4_9BACT</name>
<gene>
    <name evidence="1" type="ORF">XD94_0543</name>
</gene>
<dbReference type="Proteomes" id="UP000054092">
    <property type="component" value="Unassembled WGS sequence"/>
</dbReference>
<feature type="non-terminal residue" evidence="1">
    <location>
        <position position="1"/>
    </location>
</feature>
<proteinExistence type="predicted"/>
<comment type="caution">
    <text evidence="1">The sequence shown here is derived from an EMBL/GenBank/DDBJ whole genome shotgun (WGS) entry which is preliminary data.</text>
</comment>
<protein>
    <submittedName>
        <fullName evidence="1">Uncharacterized protein</fullName>
    </submittedName>
</protein>
<reference evidence="2" key="1">
    <citation type="journal article" date="2015" name="MBio">
        <title>Genome-Resolved Metagenomic Analysis Reveals Roles for Candidate Phyla and Other Microbial Community Members in Biogeochemical Transformations in Oil Reservoirs.</title>
        <authorList>
            <person name="Hu P."/>
            <person name="Tom L."/>
            <person name="Singh A."/>
            <person name="Thomas B.C."/>
            <person name="Baker B.J."/>
            <person name="Piceno Y.M."/>
            <person name="Andersen G.L."/>
            <person name="Banfield J.F."/>
        </authorList>
    </citation>
    <scope>NUCLEOTIDE SEQUENCE [LARGE SCALE GENOMIC DNA]</scope>
</reference>
<sequence>IAVNIEPFKSYIEKYSIGLLFKENDGEDLMKVIRTARERGKESFREAIHAFREENDIDRWRAKFSLELSSYVHEWKSSHL</sequence>
<dbReference type="PATRIC" id="fig|1184387.3.peg.890"/>